<organism evidence="1 2">
    <name type="scientific">Asanoa iriomotensis</name>
    <dbReference type="NCBI Taxonomy" id="234613"/>
    <lineage>
        <taxon>Bacteria</taxon>
        <taxon>Bacillati</taxon>
        <taxon>Actinomycetota</taxon>
        <taxon>Actinomycetes</taxon>
        <taxon>Micromonosporales</taxon>
        <taxon>Micromonosporaceae</taxon>
        <taxon>Asanoa</taxon>
    </lineage>
</organism>
<name>A0ABQ4BWX7_9ACTN</name>
<protein>
    <submittedName>
        <fullName evidence="1">Uncharacterized protein</fullName>
    </submittedName>
</protein>
<gene>
    <name evidence="1" type="ORF">Air01nite_10850</name>
</gene>
<evidence type="ECO:0000313" key="1">
    <source>
        <dbReference type="EMBL" id="GIF54990.1"/>
    </source>
</evidence>
<reference evidence="1 2" key="1">
    <citation type="submission" date="2021-01" db="EMBL/GenBank/DDBJ databases">
        <title>Whole genome shotgun sequence of Asanoa iriomotensis NBRC 100142.</title>
        <authorList>
            <person name="Komaki H."/>
            <person name="Tamura T."/>
        </authorList>
    </citation>
    <scope>NUCLEOTIDE SEQUENCE [LARGE SCALE GENOMIC DNA]</scope>
    <source>
        <strain evidence="1 2">NBRC 100142</strain>
    </source>
</reference>
<sequence length="182" mass="19798">MHLVVHGSGVIVIQRVRVRWSAAERGAPEADARRGLNRPATLPAPLPAGEVVAHDVLADAAAAYARREDVVTGGPTIAESLALSLTVDGSAVTVERLPGRAAFPRSEMSTRLFTLTHGQVGRYRANFRFWSTHCACDPSWHYEDWVIHVSNGDVAPDRFLRGAPDRDVDNRVHLYGGSGRRG</sequence>
<dbReference type="Proteomes" id="UP000624325">
    <property type="component" value="Unassembled WGS sequence"/>
</dbReference>
<evidence type="ECO:0000313" key="2">
    <source>
        <dbReference type="Proteomes" id="UP000624325"/>
    </source>
</evidence>
<accession>A0ABQ4BWX7</accession>
<comment type="caution">
    <text evidence="1">The sequence shown here is derived from an EMBL/GenBank/DDBJ whole genome shotgun (WGS) entry which is preliminary data.</text>
</comment>
<keyword evidence="2" id="KW-1185">Reference proteome</keyword>
<proteinExistence type="predicted"/>
<dbReference type="EMBL" id="BONC01000005">
    <property type="protein sequence ID" value="GIF54990.1"/>
    <property type="molecule type" value="Genomic_DNA"/>
</dbReference>